<dbReference type="Pfam" id="PF00664">
    <property type="entry name" value="ABC_membrane"/>
    <property type="match status" value="2"/>
</dbReference>
<dbReference type="SMART" id="SM00382">
    <property type="entry name" value="AAA"/>
    <property type="match status" value="2"/>
</dbReference>
<organism evidence="17 18">
    <name type="scientific">Globodera rostochiensis</name>
    <name type="common">Golden nematode worm</name>
    <name type="synonym">Heterodera rostochiensis</name>
    <dbReference type="NCBI Taxonomy" id="31243"/>
    <lineage>
        <taxon>Eukaryota</taxon>
        <taxon>Metazoa</taxon>
        <taxon>Ecdysozoa</taxon>
        <taxon>Nematoda</taxon>
        <taxon>Chromadorea</taxon>
        <taxon>Rhabditida</taxon>
        <taxon>Tylenchina</taxon>
        <taxon>Tylenchomorpha</taxon>
        <taxon>Tylenchoidea</taxon>
        <taxon>Heteroderidae</taxon>
        <taxon>Heteroderinae</taxon>
        <taxon>Globodera</taxon>
    </lineage>
</organism>
<dbReference type="FunFam" id="3.40.50.300:FF:004162">
    <property type="entry name" value="ATP binding cassette subfamily C member 5"/>
    <property type="match status" value="1"/>
</dbReference>
<dbReference type="SUPFAM" id="SSF90123">
    <property type="entry name" value="ABC transporter transmembrane region"/>
    <property type="match status" value="2"/>
</dbReference>
<evidence type="ECO:0000256" key="8">
    <source>
        <dbReference type="ARBA" id="ARBA00022840"/>
    </source>
</evidence>
<feature type="transmembrane region" description="Helical" evidence="14">
    <location>
        <begin position="170"/>
        <end position="189"/>
    </location>
</feature>
<dbReference type="GO" id="GO:0005524">
    <property type="term" value="F:ATP binding"/>
    <property type="evidence" value="ECO:0007669"/>
    <property type="project" value="UniProtKB-KW"/>
</dbReference>
<reference evidence="18" key="1">
    <citation type="submission" date="2022-11" db="UniProtKB">
        <authorList>
            <consortium name="WormBaseParasite"/>
        </authorList>
    </citation>
    <scope>IDENTIFICATION</scope>
</reference>
<feature type="transmembrane region" description="Helical" evidence="14">
    <location>
        <begin position="30"/>
        <end position="48"/>
    </location>
</feature>
<comment type="similarity">
    <text evidence="2">Belongs to the ABC transporter superfamily. ABCC family. Conjugate transporter (TC 3.A.1.208) subfamily.</text>
</comment>
<feature type="transmembrane region" description="Helical" evidence="14">
    <location>
        <begin position="370"/>
        <end position="391"/>
    </location>
</feature>
<feature type="transmembrane region" description="Helical" evidence="14">
    <location>
        <begin position="446"/>
        <end position="465"/>
    </location>
</feature>
<keyword evidence="8" id="KW-0067">ATP-binding</keyword>
<evidence type="ECO:0000256" key="11">
    <source>
        <dbReference type="ARBA" id="ARBA00024220"/>
    </source>
</evidence>
<comment type="subcellular location">
    <subcellularLocation>
        <location evidence="1">Vacuole membrane</location>
        <topology evidence="1">Multi-pass membrane protein</topology>
    </subcellularLocation>
</comment>
<feature type="domain" description="ABC transporter" evidence="15">
    <location>
        <begin position="648"/>
        <end position="861"/>
    </location>
</feature>
<name>A0A914IDL3_GLORO</name>
<dbReference type="SUPFAM" id="SSF52540">
    <property type="entry name" value="P-loop containing nucleoside triphosphate hydrolases"/>
    <property type="match status" value="2"/>
</dbReference>
<dbReference type="CDD" id="cd18595">
    <property type="entry name" value="ABC_6TM_MRP1_2_3_6_D1_like"/>
    <property type="match status" value="1"/>
</dbReference>
<dbReference type="InterPro" id="IPR050173">
    <property type="entry name" value="ABC_transporter_C-like"/>
</dbReference>
<feature type="domain" description="ABC transporter" evidence="15">
    <location>
        <begin position="1301"/>
        <end position="1502"/>
    </location>
</feature>
<keyword evidence="6" id="KW-0677">Repeat</keyword>
<dbReference type="Gene3D" id="3.40.50.300">
    <property type="entry name" value="P-loop containing nucleotide triphosphate hydrolases"/>
    <property type="match status" value="3"/>
</dbReference>
<sequence length="1513" mass="170412">MYFCEGDSFDLFEKGGESELPRVSQCFQETVLLLIPALFLLLFCPLLLCSFRRSVKSPLIFKPPTTLKIYICIFLVLNVIVRLGHAFTVHLFFVQMVPSNPTRPLARFVCLSLSALSTILALFLLISCKKRGLVTSGVLFNYWLLLSVCGAPQFAWEIGQIFEKHTQKHYITMFLFISYYLAVLMELFLSSYADTQTDQSFDKKECPEGRVSFLNRITFWWFNGMARLGNKRPLEADDLWNLLKQDRSEYLLERFEKIRTKQLKRNNERYSQQKHAKVTLLPSDGMVETELLQMDGAGSKSIMEDKKKTAPNGRGSPSIIWPLFLTFKWPTLRAAFCKLIYDLLHFVLPFFLSQLIAFTEDHTMPTWRGIAIALSMLTVSLIQSMFLHQYFHTMFRLGMNVKSVLASTVYRKAILLSNESRKNRTIGEIVNLMSVDIQRFQDMTPYVMLFWSAPLQVVLALFFLWKLLGISVATGLITLVTVGFLNTKLAVTMRSYQQKQMVLKDERLKLLNEMLNGIKILKLYAWEGSIEKRILCIRKKEAQILKHLCFLLALMSLTWACAPFLVAVSTFATYLIIDPEHNILTPQITFVAISLFNILRFPLASFSMIGSPAIQTAVSNRRLKSFLAEEEIEPLLRDTQNSKISICIKNADFAWEKNQSLLLKKINLSVRKGTLLAIVGQTGSGKSSILSAMLGEMYRHSGENSLDGNVAYVPQQAWIQNMTLKNNILFSHDFDADKYERVIDVCALEQDLVALPAGDQTEIGEKRVSLARAAYADADIYLLDDPLSAVDVHVGAHLFDKLIGSANGLLRGKTRVLVTHSLAFLKHCDQIVVVKDGSITQMGTYTDLLEASGEFSDLIRDFLTTRSSVNSDGLMDKDVQEFLSSIKSKDPEKSKELERQLSQKATLSSSSKTTESEPIAPDPEKTAELTKSTSKKNGPKPSQNKKLIEREEVFTGKVKYSVYMDYLRAIGLWTCLLCLLIYLFSSVLGVACLLWLAKWSDHASEFKTANGSISSSNIINLSIYTGLGLGQASFLAIGAVIMSLGMVYAGYAMHERMLRSILRSPISFFDVTPLGRILNRFSKDVDNLDSAIPRSLSSFIQTVFASMQTLVTIVYATPQFVFVLAPLAVIYGFVLRYYVSTSRQLKRLESISRSPIYSHFQESVQGASSIRAYNSIGRFLRESQQRVDYNFVAYYPSIIANRWLAIRLELVGNSIVFFSALFAVLFRDSEHLTAGLVGLSISYALGVTQTLNWVVRMASDVETNIVSVERIKEYIETPNEANLDTPSELNLSENWPEKGDILMEDVSLRYRPELDTVLNGISAHINPREKIGIVGRTGAGKSSLTIALFRLTELSSGRIIIDAVDISELGLFDLRSRLTIVPQDPVLFSGTLRFNLDPFDHLCNISLGQRQLLCLTRALLRSSRILILDEATASVDMATDALVQETIRREFRDCTVLTIAHRLETILDSNRVMVLQQGRVKEFDSSKSLMNDPRSELSAMVANAKMSVSQQNA</sequence>
<evidence type="ECO:0000259" key="16">
    <source>
        <dbReference type="PROSITE" id="PS50929"/>
    </source>
</evidence>
<feature type="domain" description="ABC transmembrane type-1" evidence="16">
    <location>
        <begin position="334"/>
        <end position="615"/>
    </location>
</feature>
<dbReference type="InterPro" id="IPR011527">
    <property type="entry name" value="ABC1_TM_dom"/>
</dbReference>
<keyword evidence="7" id="KW-0547">Nucleotide-binding</keyword>
<dbReference type="FunFam" id="3.40.50.300:FF:000997">
    <property type="entry name" value="Multidrug resistance-associated protein 1"/>
    <property type="match status" value="1"/>
</dbReference>
<evidence type="ECO:0000313" key="18">
    <source>
        <dbReference type="WBParaSite" id="Gr19_v10_g8909.t1"/>
    </source>
</evidence>
<accession>A0A914IDL3</accession>
<evidence type="ECO:0000256" key="13">
    <source>
        <dbReference type="SAM" id="MobiDB-lite"/>
    </source>
</evidence>
<feature type="transmembrane region" description="Helical" evidence="14">
    <location>
        <begin position="471"/>
        <end position="491"/>
    </location>
</feature>
<dbReference type="PROSITE" id="PS50893">
    <property type="entry name" value="ABC_TRANSPORTER_2"/>
    <property type="match status" value="2"/>
</dbReference>
<evidence type="ECO:0000256" key="7">
    <source>
        <dbReference type="ARBA" id="ARBA00022741"/>
    </source>
</evidence>
<feature type="transmembrane region" description="Helical" evidence="14">
    <location>
        <begin position="1121"/>
        <end position="1139"/>
    </location>
</feature>
<dbReference type="EC" id="7.6.2.3" evidence="11"/>
<keyword evidence="17" id="KW-1185">Reference proteome</keyword>
<feature type="region of interest" description="Disordered" evidence="13">
    <location>
        <begin position="890"/>
        <end position="944"/>
    </location>
</feature>
<dbReference type="GO" id="GO:0016887">
    <property type="term" value="F:ATP hydrolysis activity"/>
    <property type="evidence" value="ECO:0007669"/>
    <property type="project" value="InterPro"/>
</dbReference>
<feature type="transmembrane region" description="Helical" evidence="14">
    <location>
        <begin position="970"/>
        <end position="997"/>
    </location>
</feature>
<keyword evidence="4" id="KW-0926">Vacuole</keyword>
<evidence type="ECO:0000256" key="6">
    <source>
        <dbReference type="ARBA" id="ARBA00022737"/>
    </source>
</evidence>
<dbReference type="PANTHER" id="PTHR24223">
    <property type="entry name" value="ATP-BINDING CASSETTE SUB-FAMILY C"/>
    <property type="match status" value="1"/>
</dbReference>
<feature type="transmembrane region" description="Helical" evidence="14">
    <location>
        <begin position="339"/>
        <end position="358"/>
    </location>
</feature>
<keyword evidence="9 14" id="KW-1133">Transmembrane helix</keyword>
<evidence type="ECO:0000256" key="3">
    <source>
        <dbReference type="ARBA" id="ARBA00022448"/>
    </source>
</evidence>
<evidence type="ECO:0000256" key="9">
    <source>
        <dbReference type="ARBA" id="ARBA00022989"/>
    </source>
</evidence>
<evidence type="ECO:0000313" key="17">
    <source>
        <dbReference type="Proteomes" id="UP000887572"/>
    </source>
</evidence>
<feature type="transmembrane region" description="Helical" evidence="14">
    <location>
        <begin position="548"/>
        <end position="577"/>
    </location>
</feature>
<evidence type="ECO:0000256" key="12">
    <source>
        <dbReference type="ARBA" id="ARBA00047523"/>
    </source>
</evidence>
<dbReference type="GO" id="GO:0005774">
    <property type="term" value="C:vacuolar membrane"/>
    <property type="evidence" value="ECO:0007669"/>
    <property type="project" value="UniProtKB-SubCell"/>
</dbReference>
<dbReference type="CDD" id="cd03250">
    <property type="entry name" value="ABCC_MRP_domain1"/>
    <property type="match status" value="1"/>
</dbReference>
<feature type="transmembrane region" description="Helical" evidence="14">
    <location>
        <begin position="1032"/>
        <end position="1053"/>
    </location>
</feature>
<feature type="transmembrane region" description="Helical" evidence="14">
    <location>
        <begin position="1204"/>
        <end position="1226"/>
    </location>
</feature>
<dbReference type="Pfam" id="PF00005">
    <property type="entry name" value="ABC_tran"/>
    <property type="match status" value="2"/>
</dbReference>
<dbReference type="PANTHER" id="PTHR24223:SF443">
    <property type="entry name" value="MULTIDRUG-RESISTANCE LIKE PROTEIN 1, ISOFORM I"/>
    <property type="match status" value="1"/>
</dbReference>
<feature type="compositionally biased region" description="Basic and acidic residues" evidence="13">
    <location>
        <begin position="890"/>
        <end position="901"/>
    </location>
</feature>
<dbReference type="GO" id="GO:0000323">
    <property type="term" value="C:lytic vacuole"/>
    <property type="evidence" value="ECO:0007669"/>
    <property type="project" value="UniProtKB-ARBA"/>
</dbReference>
<keyword evidence="3" id="KW-0813">Transport</keyword>
<dbReference type="CDD" id="cd18603">
    <property type="entry name" value="ABC_6TM_MRP1_2_3_6_D2_like"/>
    <property type="match status" value="1"/>
</dbReference>
<feature type="compositionally biased region" description="Low complexity" evidence="13">
    <location>
        <begin position="902"/>
        <end position="917"/>
    </location>
</feature>
<feature type="transmembrane region" description="Helical" evidence="14">
    <location>
        <begin position="69"/>
        <end position="93"/>
    </location>
</feature>
<dbReference type="PROSITE" id="PS50929">
    <property type="entry name" value="ABC_TM1F"/>
    <property type="match status" value="2"/>
</dbReference>
<evidence type="ECO:0000256" key="5">
    <source>
        <dbReference type="ARBA" id="ARBA00022692"/>
    </source>
</evidence>
<dbReference type="InterPro" id="IPR003593">
    <property type="entry name" value="AAA+_ATPase"/>
</dbReference>
<dbReference type="Gene3D" id="1.20.1560.10">
    <property type="entry name" value="ABC transporter type 1, transmembrane domain"/>
    <property type="match status" value="2"/>
</dbReference>
<proteinExistence type="inferred from homology"/>
<dbReference type="WBParaSite" id="Gr19_v10_g8909.t1">
    <property type="protein sequence ID" value="Gr19_v10_g8909.t1"/>
    <property type="gene ID" value="Gr19_v10_g8909"/>
</dbReference>
<keyword evidence="10 14" id="KW-0472">Membrane</keyword>
<evidence type="ECO:0000259" key="15">
    <source>
        <dbReference type="PROSITE" id="PS50893"/>
    </source>
</evidence>
<feature type="transmembrane region" description="Helical" evidence="14">
    <location>
        <begin position="583"/>
        <end position="603"/>
    </location>
</feature>
<evidence type="ECO:0000256" key="1">
    <source>
        <dbReference type="ARBA" id="ARBA00004128"/>
    </source>
</evidence>
<evidence type="ECO:0000256" key="14">
    <source>
        <dbReference type="SAM" id="Phobius"/>
    </source>
</evidence>
<feature type="transmembrane region" description="Helical" evidence="14">
    <location>
        <begin position="1232"/>
        <end position="1255"/>
    </location>
</feature>
<dbReference type="InterPro" id="IPR036640">
    <property type="entry name" value="ABC1_TM_sf"/>
</dbReference>
<keyword evidence="5 14" id="KW-0812">Transmembrane</keyword>
<dbReference type="InterPro" id="IPR027417">
    <property type="entry name" value="P-loop_NTPase"/>
</dbReference>
<dbReference type="FunFam" id="1.20.1560.10:FF:000020">
    <property type="entry name" value="ABC metal ion transporter"/>
    <property type="match status" value="1"/>
</dbReference>
<protein>
    <recommendedName>
        <fullName evidence="11">ABC-type glutathione-S-conjugate transporter</fullName>
        <ecNumber evidence="11">7.6.2.3</ecNumber>
    </recommendedName>
</protein>
<comment type="catalytic activity">
    <reaction evidence="12">
        <text>leukotriene C4(in) + ATP + H2O = leukotriene C4(out) + ADP + phosphate + H(+)</text>
        <dbReference type="Rhea" id="RHEA:38963"/>
        <dbReference type="ChEBI" id="CHEBI:15377"/>
        <dbReference type="ChEBI" id="CHEBI:15378"/>
        <dbReference type="ChEBI" id="CHEBI:30616"/>
        <dbReference type="ChEBI" id="CHEBI:43474"/>
        <dbReference type="ChEBI" id="CHEBI:57973"/>
        <dbReference type="ChEBI" id="CHEBI:456216"/>
    </reaction>
    <physiologicalReaction direction="left-to-right" evidence="12">
        <dbReference type="Rhea" id="RHEA:38964"/>
    </physiologicalReaction>
</comment>
<dbReference type="FunFam" id="3.40.50.300:FF:003492">
    <property type="entry name" value="AGAP012735-PA"/>
    <property type="match status" value="1"/>
</dbReference>
<dbReference type="CDD" id="cd03244">
    <property type="entry name" value="ABCC_MRP_domain2"/>
    <property type="match status" value="1"/>
</dbReference>
<dbReference type="GO" id="GO:0015431">
    <property type="term" value="F:ABC-type glutathione S-conjugate transporter activity"/>
    <property type="evidence" value="ECO:0007669"/>
    <property type="project" value="UniProtKB-EC"/>
</dbReference>
<dbReference type="Proteomes" id="UP000887572">
    <property type="component" value="Unplaced"/>
</dbReference>
<dbReference type="FunFam" id="1.20.1560.10:FF:000001">
    <property type="entry name" value="ATP-binding cassette subfamily C member 1"/>
    <property type="match status" value="1"/>
</dbReference>
<feature type="transmembrane region" description="Helical" evidence="14">
    <location>
        <begin position="105"/>
        <end position="126"/>
    </location>
</feature>
<evidence type="ECO:0000256" key="10">
    <source>
        <dbReference type="ARBA" id="ARBA00023136"/>
    </source>
</evidence>
<feature type="transmembrane region" description="Helical" evidence="14">
    <location>
        <begin position="138"/>
        <end position="158"/>
    </location>
</feature>
<evidence type="ECO:0000256" key="2">
    <source>
        <dbReference type="ARBA" id="ARBA00009726"/>
    </source>
</evidence>
<evidence type="ECO:0000256" key="4">
    <source>
        <dbReference type="ARBA" id="ARBA00022554"/>
    </source>
</evidence>
<dbReference type="InterPro" id="IPR003439">
    <property type="entry name" value="ABC_transporter-like_ATP-bd"/>
</dbReference>
<feature type="domain" description="ABC transmembrane type-1" evidence="16">
    <location>
        <begin position="976"/>
        <end position="1263"/>
    </location>
</feature>